<evidence type="ECO:0000313" key="1">
    <source>
        <dbReference type="EMBL" id="CCB69343.1"/>
    </source>
</evidence>
<accession>G2Z0F2</accession>
<dbReference type="eggNOG" id="ENOG5030RBK">
    <property type="taxonomic scope" value="Bacteria"/>
</dbReference>
<name>G2Z0F2_FLABF</name>
<proteinExistence type="predicted"/>
<evidence type="ECO:0000313" key="2">
    <source>
        <dbReference type="Proteomes" id="UP000009186"/>
    </source>
</evidence>
<dbReference type="Proteomes" id="UP000009186">
    <property type="component" value="Chromosome"/>
</dbReference>
<gene>
    <name evidence="1" type="ordered locus">FBFL15_1259</name>
</gene>
<dbReference type="HOGENOM" id="CLU_1407483_0_0_10"/>
<dbReference type="RefSeq" id="WP_014083810.1">
    <property type="nucleotide sequence ID" value="NC_016001.1"/>
</dbReference>
<dbReference type="STRING" id="1034807.FBFL15_1259"/>
<protein>
    <submittedName>
        <fullName evidence="1">Uncharacterized protein</fullName>
    </submittedName>
</protein>
<dbReference type="AlphaFoldDB" id="G2Z0F2"/>
<sequence length="201" mass="24062">MNFDFAEKINLNLENLDFEKAINLAEKELSEITKTEFHDIIGKTFANPIDDLVNWIDSFYKEISKKIEIKTMYFEMNEFDINTDVWYIDGIAYKEDGGLDLEDMEWLSDCKRDLMTTKEFVLTGYEKFQGLFETIEEKEENDEWTDEMQDARDWCEQIIISRFMELMKKAHETAKQRKLDWGNIPIYFTEHAYDFIVKSEV</sequence>
<dbReference type="KEGG" id="fbr:FBFL15_1259"/>
<organism evidence="1 2">
    <name type="scientific">Flavobacterium branchiophilum (strain FL-15)</name>
    <dbReference type="NCBI Taxonomy" id="1034807"/>
    <lineage>
        <taxon>Bacteria</taxon>
        <taxon>Pseudomonadati</taxon>
        <taxon>Bacteroidota</taxon>
        <taxon>Flavobacteriia</taxon>
        <taxon>Flavobacteriales</taxon>
        <taxon>Flavobacteriaceae</taxon>
        <taxon>Flavobacterium</taxon>
    </lineage>
</organism>
<keyword evidence="2" id="KW-1185">Reference proteome</keyword>
<reference evidence="1 2" key="1">
    <citation type="journal article" date="2011" name="Appl. Environ. Microbiol.">
        <title>Complete genome sequence of the fish pathogen Flavobacterium branchiophilum.</title>
        <authorList>
            <consortium name="1:IP"/>
            <consortium name="Microbial Evolutionary Genomics,F-75015 Paris"/>
            <consortium name="France 2:CNRS"/>
            <consortium name="URA2171"/>
            <consortium name="F-75015 Paris,France 3:Unite de Virologie et Immunologie Mol."/>
            <consortium name="INRA,78352 Jouy en Josas Cedex"/>
            <consortium name="France. 4:Unite de Mathemathique"/>
            <consortium name="Informatique et Genome,INRA"/>
            <consortium name="78352 Jouy en Josas Cedex"/>
            <consortium name="France. 5:CEA/Genoscope"/>
            <consortium name="Evry"/>
            <consortium name="France"/>
            <person name="Touchon M."/>
            <person name="Barbier P."/>
            <person name="Bernardet J.F."/>
            <person name="Loux V."/>
            <person name="Vacherie B."/>
            <person name="Barbe V."/>
            <person name="Rocha E.P."/>
            <person name="Duchaud E."/>
        </authorList>
    </citation>
    <scope>NUCLEOTIDE SEQUENCE [LARGE SCALE GENOMIC DNA]</scope>
    <source>
        <strain evidence="1 2">FL-15</strain>
    </source>
</reference>
<dbReference type="EMBL" id="FQ859183">
    <property type="protein sequence ID" value="CCB69343.1"/>
    <property type="molecule type" value="Genomic_DNA"/>
</dbReference>